<dbReference type="EMBL" id="UYSG01004497">
    <property type="protein sequence ID" value="VDL58519.1"/>
    <property type="molecule type" value="Genomic_DNA"/>
</dbReference>
<evidence type="ECO:0000259" key="7">
    <source>
        <dbReference type="Pfam" id="PF17917"/>
    </source>
</evidence>
<dbReference type="WBParaSite" id="HDID_0000620301-mRNA-1">
    <property type="protein sequence ID" value="HDID_0000620301-mRNA-1"/>
    <property type="gene ID" value="HDID_0000620301"/>
</dbReference>
<reference evidence="10" key="1">
    <citation type="submission" date="2017-02" db="UniProtKB">
        <authorList>
            <consortium name="WormBaseParasite"/>
        </authorList>
    </citation>
    <scope>IDENTIFICATION</scope>
</reference>
<keyword evidence="6" id="KW-0695">RNA-directed DNA polymerase</keyword>
<evidence type="ECO:0000313" key="10">
    <source>
        <dbReference type="WBParaSite" id="HDID_0000620301-mRNA-1"/>
    </source>
</evidence>
<dbReference type="GO" id="GO:0004519">
    <property type="term" value="F:endonuclease activity"/>
    <property type="evidence" value="ECO:0007669"/>
    <property type="project" value="UniProtKB-KW"/>
</dbReference>
<keyword evidence="1" id="KW-0808">Transferase</keyword>
<name>A0A0R3SMN8_HYMDI</name>
<evidence type="ECO:0000256" key="4">
    <source>
        <dbReference type="ARBA" id="ARBA00022759"/>
    </source>
</evidence>
<dbReference type="STRING" id="6216.A0A0R3SMN8"/>
<organism evidence="10">
    <name type="scientific">Hymenolepis diminuta</name>
    <name type="common">Rat tapeworm</name>
    <dbReference type="NCBI Taxonomy" id="6216"/>
    <lineage>
        <taxon>Eukaryota</taxon>
        <taxon>Metazoa</taxon>
        <taxon>Spiralia</taxon>
        <taxon>Lophotrochozoa</taxon>
        <taxon>Platyhelminthes</taxon>
        <taxon>Cestoda</taxon>
        <taxon>Eucestoda</taxon>
        <taxon>Cyclophyllidea</taxon>
        <taxon>Hymenolepididae</taxon>
        <taxon>Hymenolepis</taxon>
    </lineage>
</organism>
<dbReference type="InterPro" id="IPR050951">
    <property type="entry name" value="Retrovirus_Pol_polyprotein"/>
</dbReference>
<dbReference type="GO" id="GO:0003964">
    <property type="term" value="F:RNA-directed DNA polymerase activity"/>
    <property type="evidence" value="ECO:0007669"/>
    <property type="project" value="UniProtKB-KW"/>
</dbReference>
<dbReference type="OrthoDB" id="6271476at2759"/>
<evidence type="ECO:0000313" key="8">
    <source>
        <dbReference type="EMBL" id="VDL58519.1"/>
    </source>
</evidence>
<dbReference type="Proteomes" id="UP000274504">
    <property type="component" value="Unassembled WGS sequence"/>
</dbReference>
<evidence type="ECO:0000256" key="1">
    <source>
        <dbReference type="ARBA" id="ARBA00022679"/>
    </source>
</evidence>
<dbReference type="GO" id="GO:0016787">
    <property type="term" value="F:hydrolase activity"/>
    <property type="evidence" value="ECO:0007669"/>
    <property type="project" value="UniProtKB-KW"/>
</dbReference>
<dbReference type="AlphaFoldDB" id="A0A0R3SMN8"/>
<protein>
    <submittedName>
        <fullName evidence="10">RT_RNaseH_2 domain-containing protein</fullName>
    </submittedName>
</protein>
<dbReference type="Pfam" id="PF17917">
    <property type="entry name" value="RT_RNaseH"/>
    <property type="match status" value="1"/>
</dbReference>
<keyword evidence="3" id="KW-0540">Nuclease</keyword>
<gene>
    <name evidence="8" type="ORF">HDID_LOCUS6201</name>
</gene>
<evidence type="ECO:0000256" key="6">
    <source>
        <dbReference type="ARBA" id="ARBA00022918"/>
    </source>
</evidence>
<reference evidence="8 9" key="2">
    <citation type="submission" date="2018-11" db="EMBL/GenBank/DDBJ databases">
        <authorList>
            <consortium name="Pathogen Informatics"/>
        </authorList>
    </citation>
    <scope>NUCLEOTIDE SEQUENCE [LARGE SCALE GENOMIC DNA]</scope>
</reference>
<sequence length="98" mass="10758">MLLAHNDREFPLVIAADASNYGVGAVNSCVFPGGSEKTVAHAPRLLTPAVKNCGQLEKEAFVVVYVVKKFDALVCSRHFTLLTDHKPFLSNLDLREVF</sequence>
<dbReference type="InterPro" id="IPR043502">
    <property type="entry name" value="DNA/RNA_pol_sf"/>
</dbReference>
<evidence type="ECO:0000256" key="5">
    <source>
        <dbReference type="ARBA" id="ARBA00022801"/>
    </source>
</evidence>
<keyword evidence="2" id="KW-0548">Nucleotidyltransferase</keyword>
<evidence type="ECO:0000256" key="3">
    <source>
        <dbReference type="ARBA" id="ARBA00022722"/>
    </source>
</evidence>
<evidence type="ECO:0000313" key="9">
    <source>
        <dbReference type="Proteomes" id="UP000274504"/>
    </source>
</evidence>
<keyword evidence="5" id="KW-0378">Hydrolase</keyword>
<proteinExistence type="predicted"/>
<keyword evidence="4" id="KW-0255">Endonuclease</keyword>
<feature type="domain" description="Reverse transcriptase RNase H-like" evidence="7">
    <location>
        <begin position="8"/>
        <end position="89"/>
    </location>
</feature>
<dbReference type="InterPro" id="IPR041373">
    <property type="entry name" value="RT_RNaseH"/>
</dbReference>
<dbReference type="PANTHER" id="PTHR37984:SF5">
    <property type="entry name" value="PROTEIN NYNRIN-LIKE"/>
    <property type="match status" value="1"/>
</dbReference>
<dbReference type="SUPFAM" id="SSF56672">
    <property type="entry name" value="DNA/RNA polymerases"/>
    <property type="match status" value="1"/>
</dbReference>
<dbReference type="PANTHER" id="PTHR37984">
    <property type="entry name" value="PROTEIN CBG26694"/>
    <property type="match status" value="1"/>
</dbReference>
<evidence type="ECO:0000256" key="2">
    <source>
        <dbReference type="ARBA" id="ARBA00022695"/>
    </source>
</evidence>
<accession>A0A0R3SMN8</accession>